<dbReference type="Gene3D" id="2.60.120.40">
    <property type="match status" value="1"/>
</dbReference>
<evidence type="ECO:0000256" key="4">
    <source>
        <dbReference type="ARBA" id="ARBA00023136"/>
    </source>
</evidence>
<dbReference type="OrthoDB" id="8783336at2759"/>
<evidence type="ECO:0000256" key="3">
    <source>
        <dbReference type="ARBA" id="ARBA00022514"/>
    </source>
</evidence>
<dbReference type="PANTHER" id="PTHR11471">
    <property type="entry name" value="TUMOR NECROSIS FACTOR FAMILY MEMBER"/>
    <property type="match status" value="1"/>
</dbReference>
<gene>
    <name evidence="7" type="ORF">E1301_Tti016154</name>
</gene>
<keyword evidence="3" id="KW-0202">Cytokine</keyword>
<keyword evidence="5" id="KW-0812">Transmembrane</keyword>
<dbReference type="PROSITE" id="PS50049">
    <property type="entry name" value="THD_2"/>
    <property type="match status" value="1"/>
</dbReference>
<evidence type="ECO:0000259" key="6">
    <source>
        <dbReference type="PROSITE" id="PS50049"/>
    </source>
</evidence>
<dbReference type="SUPFAM" id="SSF49842">
    <property type="entry name" value="TNF-like"/>
    <property type="match status" value="1"/>
</dbReference>
<reference evidence="7 8" key="1">
    <citation type="journal article" date="2019" name="Mol. Ecol. Resour.">
        <title>Chromosome-level genome assembly of Triplophysa tibetana, a fish adapted to the harsh high-altitude environment of the Tibetan Plateau.</title>
        <authorList>
            <person name="Yang X."/>
            <person name="Liu H."/>
            <person name="Ma Z."/>
            <person name="Zou Y."/>
            <person name="Zou M."/>
            <person name="Mao Y."/>
            <person name="Li X."/>
            <person name="Wang H."/>
            <person name="Chen T."/>
            <person name="Wang W."/>
            <person name="Yang R."/>
        </authorList>
    </citation>
    <scope>NUCLEOTIDE SEQUENCE [LARGE SCALE GENOMIC DNA]</scope>
    <source>
        <strain evidence="7">TTIB1903HZAU</strain>
        <tissue evidence="7">Muscle</tissue>
    </source>
</reference>
<dbReference type="GO" id="GO:0016020">
    <property type="term" value="C:membrane"/>
    <property type="evidence" value="ECO:0007669"/>
    <property type="project" value="UniProtKB-SubCell"/>
</dbReference>
<organism evidence="7 8">
    <name type="scientific">Triplophysa tibetana</name>
    <dbReference type="NCBI Taxonomy" id="1572043"/>
    <lineage>
        <taxon>Eukaryota</taxon>
        <taxon>Metazoa</taxon>
        <taxon>Chordata</taxon>
        <taxon>Craniata</taxon>
        <taxon>Vertebrata</taxon>
        <taxon>Euteleostomi</taxon>
        <taxon>Actinopterygii</taxon>
        <taxon>Neopterygii</taxon>
        <taxon>Teleostei</taxon>
        <taxon>Ostariophysi</taxon>
        <taxon>Cypriniformes</taxon>
        <taxon>Nemacheilidae</taxon>
        <taxon>Triplophysa</taxon>
    </lineage>
</organism>
<evidence type="ECO:0000313" key="7">
    <source>
        <dbReference type="EMBL" id="KAA0715950.1"/>
    </source>
</evidence>
<accession>A0A5A9P226</accession>
<evidence type="ECO:0000313" key="8">
    <source>
        <dbReference type="Proteomes" id="UP000324632"/>
    </source>
</evidence>
<feature type="transmembrane region" description="Helical" evidence="5">
    <location>
        <begin position="32"/>
        <end position="54"/>
    </location>
</feature>
<dbReference type="EMBL" id="SOYY01000010">
    <property type="protein sequence ID" value="KAA0715950.1"/>
    <property type="molecule type" value="Genomic_DNA"/>
</dbReference>
<comment type="subcellular location">
    <subcellularLocation>
        <location evidence="1">Membrane</location>
    </subcellularLocation>
</comment>
<comment type="similarity">
    <text evidence="2">Belongs to the tumor necrosis factor family.</text>
</comment>
<dbReference type="PANTHER" id="PTHR11471:SF54">
    <property type="entry name" value="TNF SUPERFAMILY MEMBER 11"/>
    <property type="match status" value="1"/>
</dbReference>
<dbReference type="InterPro" id="IPR008983">
    <property type="entry name" value="Tumour_necrosis_fac-like_dom"/>
</dbReference>
<evidence type="ECO:0000256" key="5">
    <source>
        <dbReference type="SAM" id="Phobius"/>
    </source>
</evidence>
<feature type="domain" description="THD" evidence="6">
    <location>
        <begin position="104"/>
        <end position="257"/>
    </location>
</feature>
<keyword evidence="4 5" id="KW-0472">Membrane</keyword>
<name>A0A5A9P226_9TELE</name>
<proteinExistence type="inferred from homology"/>
<dbReference type="SMART" id="SM00207">
    <property type="entry name" value="TNF"/>
    <property type="match status" value="1"/>
</dbReference>
<dbReference type="GO" id="GO:0005615">
    <property type="term" value="C:extracellular space"/>
    <property type="evidence" value="ECO:0007669"/>
    <property type="project" value="UniProtKB-KW"/>
</dbReference>
<dbReference type="Pfam" id="PF00229">
    <property type="entry name" value="TNF"/>
    <property type="match status" value="1"/>
</dbReference>
<dbReference type="GO" id="GO:0005125">
    <property type="term" value="F:cytokine activity"/>
    <property type="evidence" value="ECO:0007669"/>
    <property type="project" value="UniProtKB-KW"/>
</dbReference>
<dbReference type="AlphaFoldDB" id="A0A5A9P226"/>
<evidence type="ECO:0000256" key="1">
    <source>
        <dbReference type="ARBA" id="ARBA00004370"/>
    </source>
</evidence>
<dbReference type="GO" id="GO:0005164">
    <property type="term" value="F:tumor necrosis factor receptor binding"/>
    <property type="evidence" value="ECO:0007669"/>
    <property type="project" value="InterPro"/>
</dbReference>
<keyword evidence="8" id="KW-1185">Reference proteome</keyword>
<protein>
    <submittedName>
        <fullName evidence="7">Tumor necrosis factor ligand superfamily member 11</fullName>
    </submittedName>
</protein>
<dbReference type="Proteomes" id="UP000324632">
    <property type="component" value="Chromosome 10"/>
</dbReference>
<keyword evidence="5" id="KW-1133">Transmembrane helix</keyword>
<sequence>MAANDYRAYLRNHIEMNEAPARVAHTGSTHRALIFITLAIMGLLQVASSVAILLHLTGYLKEVDLVTARQTPNEEMHSETLIADPLRSTKEKKDRCRKKDARLPLAHLPISTTNDFSTKDPIANTIIHWNEGQGTLKKIKYHDGRILVDEPGYYYVYAKTCFRYAKEHETEKVDLSNIQLLQYIYHEKHTQNIISPIMLGKSGGTHRQWNIAKYNMFCAVQGRGVQLNKGDGLYVSVSYFWLLDPAADGTYFGAFKISD</sequence>
<comment type="caution">
    <text evidence="7">The sequence shown here is derived from an EMBL/GenBank/DDBJ whole genome shotgun (WGS) entry which is preliminary data.</text>
</comment>
<evidence type="ECO:0000256" key="2">
    <source>
        <dbReference type="ARBA" id="ARBA00008670"/>
    </source>
</evidence>
<dbReference type="GO" id="GO:0006955">
    <property type="term" value="P:immune response"/>
    <property type="evidence" value="ECO:0007669"/>
    <property type="project" value="InterPro"/>
</dbReference>
<dbReference type="InterPro" id="IPR006052">
    <property type="entry name" value="TNF_dom"/>
</dbReference>